<protein>
    <submittedName>
        <fullName evidence="2">Uncharacterized protein</fullName>
    </submittedName>
</protein>
<keyword evidence="1" id="KW-0732">Signal</keyword>
<organism evidence="2 3">
    <name type="scientific">Colletotrichum kahawae</name>
    <name type="common">Coffee berry disease fungus</name>
    <dbReference type="NCBI Taxonomy" id="34407"/>
    <lineage>
        <taxon>Eukaryota</taxon>
        <taxon>Fungi</taxon>
        <taxon>Dikarya</taxon>
        <taxon>Ascomycota</taxon>
        <taxon>Pezizomycotina</taxon>
        <taxon>Sordariomycetes</taxon>
        <taxon>Hypocreomycetidae</taxon>
        <taxon>Glomerellales</taxon>
        <taxon>Glomerellaceae</taxon>
        <taxon>Colletotrichum</taxon>
        <taxon>Colletotrichum gloeosporioides species complex</taxon>
    </lineage>
</organism>
<comment type="caution">
    <text evidence="2">The sequence shown here is derived from an EMBL/GenBank/DDBJ whole genome shotgun (WGS) entry which is preliminary data.</text>
</comment>
<evidence type="ECO:0000313" key="3">
    <source>
        <dbReference type="Proteomes" id="UP001281614"/>
    </source>
</evidence>
<gene>
    <name evidence="2" type="ORF">CKAH01_02604</name>
</gene>
<proteinExistence type="predicted"/>
<reference evidence="2" key="1">
    <citation type="submission" date="2023-02" db="EMBL/GenBank/DDBJ databases">
        <title>Colletotrichum kahawae CIFC_Que2 genome sequencing and assembly.</title>
        <authorList>
            <person name="Baroncelli R."/>
        </authorList>
    </citation>
    <scope>NUCLEOTIDE SEQUENCE</scope>
    <source>
        <strain evidence="2">CIFC_Que2</strain>
    </source>
</reference>
<sequence>MRFANLFVAAAAMLLPAIAIAGYCDGTDCVDSVSRWSCPKQCPGEQACVINAPC</sequence>
<dbReference type="Proteomes" id="UP001281614">
    <property type="component" value="Unassembled WGS sequence"/>
</dbReference>
<feature type="chain" id="PRO_5041897669" evidence="1">
    <location>
        <begin position="22"/>
        <end position="54"/>
    </location>
</feature>
<evidence type="ECO:0000256" key="1">
    <source>
        <dbReference type="SAM" id="SignalP"/>
    </source>
</evidence>
<name>A0AAE0CXR4_COLKA</name>
<evidence type="ECO:0000313" key="2">
    <source>
        <dbReference type="EMBL" id="KAK2729630.1"/>
    </source>
</evidence>
<keyword evidence="3" id="KW-1185">Reference proteome</keyword>
<dbReference type="EMBL" id="VYYT01000776">
    <property type="protein sequence ID" value="KAK2729630.1"/>
    <property type="molecule type" value="Genomic_DNA"/>
</dbReference>
<accession>A0AAE0CXR4</accession>
<feature type="signal peptide" evidence="1">
    <location>
        <begin position="1"/>
        <end position="21"/>
    </location>
</feature>
<dbReference type="AlphaFoldDB" id="A0AAE0CXR4"/>